<evidence type="ECO:0000256" key="2">
    <source>
        <dbReference type="ARBA" id="ARBA00022801"/>
    </source>
</evidence>
<keyword evidence="2" id="KW-0378">Hydrolase</keyword>
<feature type="binding site" evidence="5">
    <location>
        <position position="195"/>
    </location>
    <ligand>
        <name>Ca(2+)</name>
        <dbReference type="ChEBI" id="CHEBI:29108"/>
    </ligand>
</feature>
<evidence type="ECO:0000313" key="7">
    <source>
        <dbReference type="Proteomes" id="UP000219465"/>
    </source>
</evidence>
<feature type="active site" description="Nucleophile" evidence="4">
    <location>
        <position position="265"/>
    </location>
</feature>
<dbReference type="Gene3D" id="3.60.20.10">
    <property type="entry name" value="Glutamine Phosphoribosylpyrophosphate, subunit 1, domain 1"/>
    <property type="match status" value="1"/>
</dbReference>
<evidence type="ECO:0000313" key="6">
    <source>
        <dbReference type="EMBL" id="SOE08662.1"/>
    </source>
</evidence>
<dbReference type="GO" id="GO:0017000">
    <property type="term" value="P:antibiotic biosynthetic process"/>
    <property type="evidence" value="ECO:0007669"/>
    <property type="project" value="InterPro"/>
</dbReference>
<dbReference type="InterPro" id="IPR014395">
    <property type="entry name" value="Pen/GL7ACA/AHL_acylase"/>
</dbReference>
<accession>A0A286HLM1</accession>
<dbReference type="InterPro" id="IPR043147">
    <property type="entry name" value="Penicillin_amidase_A-knob"/>
</dbReference>
<dbReference type="InterPro" id="IPR002692">
    <property type="entry name" value="S45"/>
</dbReference>
<evidence type="ECO:0000256" key="4">
    <source>
        <dbReference type="PIRSR" id="PIRSR001227-1"/>
    </source>
</evidence>
<keyword evidence="5" id="KW-0106">Calcium</keyword>
<dbReference type="InterPro" id="IPR029055">
    <property type="entry name" value="Ntn_hydrolases_N"/>
</dbReference>
<keyword evidence="3" id="KW-0865">Zymogen</keyword>
<keyword evidence="7" id="KW-1185">Reference proteome</keyword>
<dbReference type="GO" id="GO:0046872">
    <property type="term" value="F:metal ion binding"/>
    <property type="evidence" value="ECO:0007669"/>
    <property type="project" value="UniProtKB-KW"/>
</dbReference>
<reference evidence="7" key="1">
    <citation type="submission" date="2017-08" db="EMBL/GenBank/DDBJ databases">
        <authorList>
            <person name="Varghese N."/>
            <person name="Submissions S."/>
        </authorList>
    </citation>
    <scope>NUCLEOTIDE SEQUENCE [LARGE SCALE GENOMIC DNA]</scope>
    <source>
        <strain evidence="7">KCTC 23107</strain>
    </source>
</reference>
<proteinExistence type="inferred from homology"/>
<name>A0A286HLM1_9HYPH</name>
<feature type="binding site" evidence="5">
    <location>
        <position position="345"/>
    </location>
    <ligand>
        <name>Ca(2+)</name>
        <dbReference type="ChEBI" id="CHEBI:29108"/>
    </ligand>
</feature>
<keyword evidence="5" id="KW-0479">Metal-binding</keyword>
<dbReference type="Proteomes" id="UP000219465">
    <property type="component" value="Unassembled WGS sequence"/>
</dbReference>
<gene>
    <name evidence="6" type="ORF">SAMN05877838_0391</name>
</gene>
<dbReference type="Pfam" id="PF01804">
    <property type="entry name" value="Penicil_amidase"/>
    <property type="match status" value="1"/>
</dbReference>
<dbReference type="RefSeq" id="WP_179758915.1">
    <property type="nucleotide sequence ID" value="NZ_OCPC01000001.1"/>
</dbReference>
<dbReference type="GO" id="GO:0016811">
    <property type="term" value="F:hydrolase activity, acting on carbon-nitrogen (but not peptide) bonds, in linear amides"/>
    <property type="evidence" value="ECO:0007669"/>
    <property type="project" value="InterPro"/>
</dbReference>
<dbReference type="Gene3D" id="1.10.439.10">
    <property type="entry name" value="Penicillin Amidohydrolase, domain 1"/>
    <property type="match status" value="1"/>
</dbReference>
<evidence type="ECO:0000256" key="5">
    <source>
        <dbReference type="PIRSR" id="PIRSR001227-2"/>
    </source>
</evidence>
<dbReference type="InterPro" id="IPR023343">
    <property type="entry name" value="Penicillin_amidase_dom1"/>
</dbReference>
<dbReference type="PANTHER" id="PTHR34218:SF4">
    <property type="entry name" value="ACYL-HOMOSERINE LACTONE ACYLASE QUIP"/>
    <property type="match status" value="1"/>
</dbReference>
<evidence type="ECO:0000256" key="1">
    <source>
        <dbReference type="ARBA" id="ARBA00006586"/>
    </source>
</evidence>
<dbReference type="Gene3D" id="1.10.1400.10">
    <property type="match status" value="1"/>
</dbReference>
<dbReference type="SUPFAM" id="SSF56235">
    <property type="entry name" value="N-terminal nucleophile aminohydrolases (Ntn hydrolases)"/>
    <property type="match status" value="1"/>
</dbReference>
<comment type="cofactor">
    <cofactor evidence="5">
        <name>Ca(2+)</name>
        <dbReference type="ChEBI" id="CHEBI:29108"/>
    </cofactor>
    <text evidence="5">Binds 1 Ca(2+) ion per dimer.</text>
</comment>
<organism evidence="6 7">
    <name type="scientific">Hoeflea halophila</name>
    <dbReference type="NCBI Taxonomy" id="714899"/>
    <lineage>
        <taxon>Bacteria</taxon>
        <taxon>Pseudomonadati</taxon>
        <taxon>Pseudomonadota</taxon>
        <taxon>Alphaproteobacteria</taxon>
        <taxon>Hyphomicrobiales</taxon>
        <taxon>Rhizobiaceae</taxon>
        <taxon>Hoeflea</taxon>
    </lineage>
</organism>
<dbReference type="EMBL" id="OCPC01000001">
    <property type="protein sequence ID" value="SOE08662.1"/>
    <property type="molecule type" value="Genomic_DNA"/>
</dbReference>
<dbReference type="CDD" id="cd03747">
    <property type="entry name" value="Ntn_PGA_like"/>
    <property type="match status" value="1"/>
</dbReference>
<dbReference type="PIRSF" id="PIRSF001227">
    <property type="entry name" value="Pen_acylase"/>
    <property type="match status" value="1"/>
</dbReference>
<dbReference type="AlphaFoldDB" id="A0A286HLM1"/>
<protein>
    <submittedName>
        <fullName evidence="6">Penicillin amidase</fullName>
    </submittedName>
</protein>
<dbReference type="PANTHER" id="PTHR34218">
    <property type="entry name" value="PEPTIDASE S45 PENICILLIN AMIDASE"/>
    <property type="match status" value="1"/>
</dbReference>
<dbReference type="InterPro" id="IPR043146">
    <property type="entry name" value="Penicillin_amidase_N_B-knob"/>
</dbReference>
<evidence type="ECO:0000256" key="3">
    <source>
        <dbReference type="ARBA" id="ARBA00023145"/>
    </source>
</evidence>
<sequence length="821" mass="90210">MMRILKGLIKLILFLVPLAVMVAGAGILWASRSQAPLDGAMQIAGLGEDVTITRDGNGVPHIKAKTRADAAAGLGFAHAQDRLWQMEVSRMAGQGRLSEMFGEATVGTDIWLRTMGIHDAAEGSLSVMDADTMAMLEGYARGVNAWMERDPRVFSAKLPPEFLILGHEPEPWRPVDTLTAIKMMSISLAQNLGEEALRLGFARLGLSEPEIQDLLPYLDVDAAPDMPDLTKLLGLETGPIGAEMVSADASDSFAGIDGVLATGASNNWVISGERTQSGLPIVANDPHLGLMAPSVWYLAHMEVTEEFDEPRHLIGTSLPGTPFVLLGRGNDIAWGFTNTASDVQDVFVERVNPDNEDEYLTPTGWAEFGTKDEIIKVKGGDDQRFTRRWTRHGPVFPASYKDFDKLLPDNTVAALQWVALAHDDTTAMAGPRLYNMRTVEDFQAGFEVFVTPMQSMVVGDRSGNIGFVAAGRLPRRDPANQLMGRAPAPGWNAIYDWRGYAPYRDLPRENNPESGLIATANTKIVGPDYPLHLTFDWDEPYRQDRIEALINGREEKHTVAMSRQVQADVFSPAFASLKPRMLKALEGKSLSASDQDLVALLASWDETMARDASEPLLFMAWVRHAMIMAFEDDLGFLFEDWFRIRGKVMERLLDGETARNWCDIATTEAEESCEQIVGAAFDAAVADLSARYGDDASQWRWGEAHYARGAHRPFGEVGLLKRFFNVEVESGGGPFTLDRGRTQVQDDDDPYANTNAASYRGIFDLADLDRATYIQTTGQSGNVFSGHYSDFAPIWADVNSIEIPATDVVDPAGVWRLSPAS</sequence>
<dbReference type="Gene3D" id="2.30.120.10">
    <property type="match status" value="1"/>
</dbReference>
<feature type="binding site" evidence="5">
    <location>
        <position position="342"/>
    </location>
    <ligand>
        <name>Ca(2+)</name>
        <dbReference type="ChEBI" id="CHEBI:29108"/>
    </ligand>
</feature>
<comment type="similarity">
    <text evidence="1">Belongs to the peptidase S45 family.</text>
</comment>